<dbReference type="Gene3D" id="3.90.176.10">
    <property type="entry name" value="Toxin ADP-ribosyltransferase, Chain A, domain 1"/>
    <property type="match status" value="1"/>
</dbReference>
<reference evidence="1" key="1">
    <citation type="submission" date="2021-02" db="EMBL/GenBank/DDBJ databases">
        <authorList>
            <person name="Nowell W R."/>
        </authorList>
    </citation>
    <scope>NUCLEOTIDE SEQUENCE</scope>
</reference>
<dbReference type="AlphaFoldDB" id="A0A820E6I7"/>
<feature type="non-terminal residue" evidence="1">
    <location>
        <position position="75"/>
    </location>
</feature>
<proteinExistence type="predicted"/>
<dbReference type="EMBL" id="CAJOAX010030598">
    <property type="protein sequence ID" value="CAF4243747.1"/>
    <property type="molecule type" value="Genomic_DNA"/>
</dbReference>
<gene>
    <name evidence="1" type="ORF">OTI717_LOCUS40185</name>
</gene>
<protein>
    <submittedName>
        <fullName evidence="1">Uncharacterized protein</fullName>
    </submittedName>
</protein>
<accession>A0A820E6I7</accession>
<comment type="caution">
    <text evidence="1">The sequence shown here is derived from an EMBL/GenBank/DDBJ whole genome shotgun (WGS) entry which is preliminary data.</text>
</comment>
<dbReference type="SUPFAM" id="SSF56399">
    <property type="entry name" value="ADP-ribosylation"/>
    <property type="match status" value="1"/>
</dbReference>
<sequence>MIEVKNGKAISIYSNFPEENEVIIPLGTRLRVVSDALDHTSLNVIHLRELVDENDQELTSSFANMGVTTSIKPQM</sequence>
<evidence type="ECO:0000313" key="2">
    <source>
        <dbReference type="Proteomes" id="UP000663823"/>
    </source>
</evidence>
<dbReference type="Proteomes" id="UP000663823">
    <property type="component" value="Unassembled WGS sequence"/>
</dbReference>
<organism evidence="1 2">
    <name type="scientific">Rotaria sordida</name>
    <dbReference type="NCBI Taxonomy" id="392033"/>
    <lineage>
        <taxon>Eukaryota</taxon>
        <taxon>Metazoa</taxon>
        <taxon>Spiralia</taxon>
        <taxon>Gnathifera</taxon>
        <taxon>Rotifera</taxon>
        <taxon>Eurotatoria</taxon>
        <taxon>Bdelloidea</taxon>
        <taxon>Philodinida</taxon>
        <taxon>Philodinidae</taxon>
        <taxon>Rotaria</taxon>
    </lineage>
</organism>
<name>A0A820E6I7_9BILA</name>
<dbReference type="PROSITE" id="PS51996">
    <property type="entry name" value="TR_MART"/>
    <property type="match status" value="1"/>
</dbReference>
<evidence type="ECO:0000313" key="1">
    <source>
        <dbReference type="EMBL" id="CAF4243747.1"/>
    </source>
</evidence>